<comment type="caution">
    <text evidence="2">The sequence shown here is derived from an EMBL/GenBank/DDBJ whole genome shotgun (WGS) entry which is preliminary data.</text>
</comment>
<proteinExistence type="predicted"/>
<dbReference type="Proteomes" id="UP000646244">
    <property type="component" value="Unassembled WGS sequence"/>
</dbReference>
<feature type="signal peptide" evidence="1">
    <location>
        <begin position="1"/>
        <end position="34"/>
    </location>
</feature>
<dbReference type="InterPro" id="IPR006311">
    <property type="entry name" value="TAT_signal"/>
</dbReference>
<dbReference type="PROSITE" id="PS51318">
    <property type="entry name" value="TAT"/>
    <property type="match status" value="1"/>
</dbReference>
<accession>A0A918WDQ2</accession>
<organism evidence="2 3">
    <name type="scientific">Streptomyces cinnamoneus</name>
    <name type="common">Streptoverticillium cinnamoneum</name>
    <dbReference type="NCBI Taxonomy" id="53446"/>
    <lineage>
        <taxon>Bacteria</taxon>
        <taxon>Bacillati</taxon>
        <taxon>Actinomycetota</taxon>
        <taxon>Actinomycetes</taxon>
        <taxon>Kitasatosporales</taxon>
        <taxon>Streptomycetaceae</taxon>
        <taxon>Streptomyces</taxon>
        <taxon>Streptomyces cinnamoneus group</taxon>
    </lineage>
</organism>
<protein>
    <submittedName>
        <fullName evidence="2">Uncharacterized protein</fullName>
    </submittedName>
</protein>
<reference evidence="2" key="2">
    <citation type="submission" date="2020-09" db="EMBL/GenBank/DDBJ databases">
        <authorList>
            <person name="Sun Q."/>
            <person name="Ohkuma M."/>
        </authorList>
    </citation>
    <scope>NUCLEOTIDE SEQUENCE</scope>
    <source>
        <strain evidence="2">JCM 4633</strain>
    </source>
</reference>
<gene>
    <name evidence="2" type="ORF">GCM10010507_05070</name>
</gene>
<evidence type="ECO:0000313" key="2">
    <source>
        <dbReference type="EMBL" id="GHC35243.1"/>
    </source>
</evidence>
<dbReference type="RefSeq" id="WP_229844527.1">
    <property type="nucleotide sequence ID" value="NZ_BMVB01000002.1"/>
</dbReference>
<evidence type="ECO:0000313" key="3">
    <source>
        <dbReference type="Proteomes" id="UP000646244"/>
    </source>
</evidence>
<name>A0A918WDQ2_STRCJ</name>
<keyword evidence="1" id="KW-0732">Signal</keyword>
<sequence>MSNLNVRRRTVVRAAATAALAAALLAAPAANAVAAGPAKASSTAAAPEVRTQKLADGASTARITKVGDHHYTLEILYQGHVLAKIEADQHDAGVNANGMFVVLTFDGKAVSWLGGMQHGEGSLPLPDGSTAKVTKVSRGHWTLQIVDRWGDVRATLDADRKDAAVNANGMYIVLTWDGAFSAWTG</sequence>
<evidence type="ECO:0000256" key="1">
    <source>
        <dbReference type="SAM" id="SignalP"/>
    </source>
</evidence>
<reference evidence="2" key="1">
    <citation type="journal article" date="2014" name="Int. J. Syst. Evol. Microbiol.">
        <title>Complete genome sequence of Corynebacterium casei LMG S-19264T (=DSM 44701T), isolated from a smear-ripened cheese.</title>
        <authorList>
            <consortium name="US DOE Joint Genome Institute (JGI-PGF)"/>
            <person name="Walter F."/>
            <person name="Albersmeier A."/>
            <person name="Kalinowski J."/>
            <person name="Ruckert C."/>
        </authorList>
    </citation>
    <scope>NUCLEOTIDE SEQUENCE</scope>
    <source>
        <strain evidence="2">JCM 4633</strain>
    </source>
</reference>
<dbReference type="AlphaFoldDB" id="A0A918WDQ2"/>
<dbReference type="EMBL" id="BMVB01000002">
    <property type="protein sequence ID" value="GHC35243.1"/>
    <property type="molecule type" value="Genomic_DNA"/>
</dbReference>
<feature type="chain" id="PRO_5039680015" evidence="1">
    <location>
        <begin position="35"/>
        <end position="185"/>
    </location>
</feature>